<dbReference type="PANTHER" id="PTHR11439">
    <property type="entry name" value="GAG-POL-RELATED RETROTRANSPOSON"/>
    <property type="match status" value="1"/>
</dbReference>
<reference evidence="1 2" key="1">
    <citation type="submission" date="2023-01" db="EMBL/GenBank/DDBJ databases">
        <authorList>
            <person name="Kreplak J."/>
        </authorList>
    </citation>
    <scope>NUCLEOTIDE SEQUENCE [LARGE SCALE GENOMIC DNA]</scope>
</reference>
<evidence type="ECO:0000313" key="1">
    <source>
        <dbReference type="EMBL" id="CAI8618447.1"/>
    </source>
</evidence>
<protein>
    <recommendedName>
        <fullName evidence="3">Reverse transcriptase Ty1/copia-type domain-containing protein</fullName>
    </recommendedName>
</protein>
<dbReference type="EMBL" id="OX451741">
    <property type="protein sequence ID" value="CAI8618447.1"/>
    <property type="molecule type" value="Genomic_DNA"/>
</dbReference>
<dbReference type="Proteomes" id="UP001157006">
    <property type="component" value="Chromosome 6"/>
</dbReference>
<sequence>MVSKRHSVFSLNDLGQLDYFLGIEVKNRDNGSMSHSQGKYIRDLLTKTNMLESKPLSSPMEVGLKLSKNGFDTLYDQPMYRSVVGALLYITITRPSICFIVNKVCRFMAIIAWWAKKQPDISCSSTETEYRSLALATSELLWIQSLLQEFGIS</sequence>
<name>A0AAV1BAC9_VICFA</name>
<evidence type="ECO:0000313" key="2">
    <source>
        <dbReference type="Proteomes" id="UP001157006"/>
    </source>
</evidence>
<organism evidence="1 2">
    <name type="scientific">Vicia faba</name>
    <name type="common">Broad bean</name>
    <name type="synonym">Faba vulgaris</name>
    <dbReference type="NCBI Taxonomy" id="3906"/>
    <lineage>
        <taxon>Eukaryota</taxon>
        <taxon>Viridiplantae</taxon>
        <taxon>Streptophyta</taxon>
        <taxon>Embryophyta</taxon>
        <taxon>Tracheophyta</taxon>
        <taxon>Spermatophyta</taxon>
        <taxon>Magnoliopsida</taxon>
        <taxon>eudicotyledons</taxon>
        <taxon>Gunneridae</taxon>
        <taxon>Pentapetalae</taxon>
        <taxon>rosids</taxon>
        <taxon>fabids</taxon>
        <taxon>Fabales</taxon>
        <taxon>Fabaceae</taxon>
        <taxon>Papilionoideae</taxon>
        <taxon>50 kb inversion clade</taxon>
        <taxon>NPAAA clade</taxon>
        <taxon>Hologalegina</taxon>
        <taxon>IRL clade</taxon>
        <taxon>Fabeae</taxon>
        <taxon>Vicia</taxon>
    </lineage>
</organism>
<dbReference type="AlphaFoldDB" id="A0AAV1BAC9"/>
<evidence type="ECO:0008006" key="3">
    <source>
        <dbReference type="Google" id="ProtNLM"/>
    </source>
</evidence>
<keyword evidence="2" id="KW-1185">Reference proteome</keyword>
<proteinExistence type="predicted"/>
<dbReference type="PANTHER" id="PTHR11439:SF483">
    <property type="entry name" value="PEPTIDE SYNTHASE GLIP-LIKE, PUTATIVE (AFU_ORTHOLOGUE AFUA_3G12920)-RELATED"/>
    <property type="match status" value="1"/>
</dbReference>
<gene>
    <name evidence="1" type="ORF">VFH_VI123480</name>
</gene>
<accession>A0AAV1BAC9</accession>